<dbReference type="AlphaFoldDB" id="A0A4Q9HK67"/>
<accession>A0A4Q9HK67</accession>
<evidence type="ECO:0000256" key="1">
    <source>
        <dbReference type="SAM" id="MobiDB-lite"/>
    </source>
</evidence>
<reference evidence="2 3" key="1">
    <citation type="submission" date="2019-02" db="EMBL/GenBank/DDBJ databases">
        <title>Draft Genome Sequence of Streptomyces sp. AM-2504, identified by 16S rRNA comparative analysis as a Streptomyces Kasugaensis strain.</title>
        <authorList>
            <person name="Napolioni V."/>
            <person name="Giuliodori A.M."/>
            <person name="Spurio R."/>
            <person name="Fabbretti A."/>
        </authorList>
    </citation>
    <scope>NUCLEOTIDE SEQUENCE [LARGE SCALE GENOMIC DNA]</scope>
    <source>
        <strain evidence="2 3">AM-2504</strain>
    </source>
</reference>
<protein>
    <submittedName>
        <fullName evidence="2">Uncharacterized protein</fullName>
    </submittedName>
</protein>
<evidence type="ECO:0000313" key="3">
    <source>
        <dbReference type="Proteomes" id="UP000292452"/>
    </source>
</evidence>
<proteinExistence type="predicted"/>
<evidence type="ECO:0000313" key="2">
    <source>
        <dbReference type="EMBL" id="TBO55096.1"/>
    </source>
</evidence>
<dbReference type="OrthoDB" id="3217111at2"/>
<name>A0A4Q9HK67_STRKA</name>
<feature type="compositionally biased region" description="Polar residues" evidence="1">
    <location>
        <begin position="1"/>
        <end position="23"/>
    </location>
</feature>
<dbReference type="InterPro" id="IPR046041">
    <property type="entry name" value="DUF5999"/>
</dbReference>
<keyword evidence="3" id="KW-1185">Reference proteome</keyword>
<feature type="region of interest" description="Disordered" evidence="1">
    <location>
        <begin position="1"/>
        <end position="45"/>
    </location>
</feature>
<organism evidence="2 3">
    <name type="scientific">Streptomyces kasugaensis</name>
    <dbReference type="NCBI Taxonomy" id="1946"/>
    <lineage>
        <taxon>Bacteria</taxon>
        <taxon>Bacillati</taxon>
        <taxon>Actinomycetota</taxon>
        <taxon>Actinomycetes</taxon>
        <taxon>Kitasatosporales</taxon>
        <taxon>Streptomycetaceae</taxon>
        <taxon>Streptomyces</taxon>
    </lineage>
</organism>
<dbReference type="Pfam" id="PF19462">
    <property type="entry name" value="DUF5999"/>
    <property type="match status" value="1"/>
</dbReference>
<dbReference type="Proteomes" id="UP000292452">
    <property type="component" value="Unassembled WGS sequence"/>
</dbReference>
<dbReference type="EMBL" id="SIXH01000592">
    <property type="protein sequence ID" value="TBO55096.1"/>
    <property type="molecule type" value="Genomic_DNA"/>
</dbReference>
<feature type="compositionally biased region" description="Basic and acidic residues" evidence="1">
    <location>
        <begin position="33"/>
        <end position="45"/>
    </location>
</feature>
<comment type="caution">
    <text evidence="2">The sequence shown here is derived from an EMBL/GenBank/DDBJ whole genome shotgun (WGS) entry which is preliminary data.</text>
</comment>
<gene>
    <name evidence="2" type="ORF">EYS09_35040</name>
</gene>
<sequence>MTTSSSRIPTFTTSQRKTTSMCQHQPPCPSADSSDREAAHPVAHHPEQGWSLLCNGVLLFEDTGELLPDGQVIAPHRPLGAVRVGSAA</sequence>